<gene>
    <name evidence="2" type="primary">RvY_17283-1</name>
    <name evidence="2" type="synonym">RvY_17283.1</name>
    <name evidence="2" type="ORF">RvY_17283</name>
</gene>
<organism evidence="2 3">
    <name type="scientific">Ramazzottius varieornatus</name>
    <name type="common">Water bear</name>
    <name type="synonym">Tardigrade</name>
    <dbReference type="NCBI Taxonomy" id="947166"/>
    <lineage>
        <taxon>Eukaryota</taxon>
        <taxon>Metazoa</taxon>
        <taxon>Ecdysozoa</taxon>
        <taxon>Tardigrada</taxon>
        <taxon>Eutardigrada</taxon>
        <taxon>Parachela</taxon>
        <taxon>Hypsibioidea</taxon>
        <taxon>Ramazzottiidae</taxon>
        <taxon>Ramazzottius</taxon>
    </lineage>
</organism>
<keyword evidence="1" id="KW-0812">Transmembrane</keyword>
<comment type="caution">
    <text evidence="2">The sequence shown here is derived from an EMBL/GenBank/DDBJ whole genome shotgun (WGS) entry which is preliminary data.</text>
</comment>
<dbReference type="Proteomes" id="UP000186922">
    <property type="component" value="Unassembled WGS sequence"/>
</dbReference>
<protein>
    <submittedName>
        <fullName evidence="2">Uncharacterized protein</fullName>
    </submittedName>
</protein>
<keyword evidence="1" id="KW-1133">Transmembrane helix</keyword>
<evidence type="ECO:0000313" key="2">
    <source>
        <dbReference type="EMBL" id="GAV07452.1"/>
    </source>
</evidence>
<evidence type="ECO:0000313" key="3">
    <source>
        <dbReference type="Proteomes" id="UP000186922"/>
    </source>
</evidence>
<name>A0A1D1W1K7_RAMVA</name>
<dbReference type="AlphaFoldDB" id="A0A1D1W1K7"/>
<feature type="transmembrane region" description="Helical" evidence="1">
    <location>
        <begin position="293"/>
        <end position="317"/>
    </location>
</feature>
<evidence type="ECO:0000256" key="1">
    <source>
        <dbReference type="SAM" id="Phobius"/>
    </source>
</evidence>
<sequence>MVFINGSSQMAHSRTYGFLSLVLAVISCGGLFVSAEAQPQYLNSITQVGVLPIQIRLCPNLHARYGLFALNPPGTWYNVTPGINDNLEIVLTIVDNSTCVEPGQRYAFHINIRSFRLTNDRPVFQVGMEDPLNSDVDKRPDMRRLRNYTLGYMPHPRAELQYLSDYSSRPALATHIRLLAEKFDGVHAAVEMEYTVLQEYASNHSDVTHHEVAYCGALHGYIPRELYCLDHISSYLACPKECDEERSNGFQYGSCGREREAQKCGEHHGENVLFGNSNQIPEGELNFILGWDVLAGIIAGGVILFVLVPMIILMVAYNRGKQRR</sequence>
<keyword evidence="1" id="KW-0472">Membrane</keyword>
<dbReference type="EMBL" id="BDGG01000015">
    <property type="protein sequence ID" value="GAV07452.1"/>
    <property type="molecule type" value="Genomic_DNA"/>
</dbReference>
<proteinExistence type="predicted"/>
<keyword evidence="3" id="KW-1185">Reference proteome</keyword>
<accession>A0A1D1W1K7</accession>
<reference evidence="2 3" key="1">
    <citation type="journal article" date="2016" name="Nat. Commun.">
        <title>Extremotolerant tardigrade genome and improved radiotolerance of human cultured cells by tardigrade-unique protein.</title>
        <authorList>
            <person name="Hashimoto T."/>
            <person name="Horikawa D.D."/>
            <person name="Saito Y."/>
            <person name="Kuwahara H."/>
            <person name="Kozuka-Hata H."/>
            <person name="Shin-I T."/>
            <person name="Minakuchi Y."/>
            <person name="Ohishi K."/>
            <person name="Motoyama A."/>
            <person name="Aizu T."/>
            <person name="Enomoto A."/>
            <person name="Kondo K."/>
            <person name="Tanaka S."/>
            <person name="Hara Y."/>
            <person name="Koshikawa S."/>
            <person name="Sagara H."/>
            <person name="Miura T."/>
            <person name="Yokobori S."/>
            <person name="Miyagawa K."/>
            <person name="Suzuki Y."/>
            <person name="Kubo T."/>
            <person name="Oyama M."/>
            <person name="Kohara Y."/>
            <person name="Fujiyama A."/>
            <person name="Arakawa K."/>
            <person name="Katayama T."/>
            <person name="Toyoda A."/>
            <person name="Kunieda T."/>
        </authorList>
    </citation>
    <scope>NUCLEOTIDE SEQUENCE [LARGE SCALE GENOMIC DNA]</scope>
    <source>
        <strain evidence="2 3">YOKOZUNA-1</strain>
    </source>
</reference>